<feature type="coiled-coil region" evidence="5">
    <location>
        <begin position="85"/>
        <end position="112"/>
    </location>
</feature>
<dbReference type="Pfam" id="PF00015">
    <property type="entry name" value="MCPsignal"/>
    <property type="match status" value="1"/>
</dbReference>
<evidence type="ECO:0000256" key="3">
    <source>
        <dbReference type="ARBA" id="ARBA00029447"/>
    </source>
</evidence>
<dbReference type="SUPFAM" id="SSF58104">
    <property type="entry name" value="Methyl-accepting chemotaxis protein (MCP) signaling domain"/>
    <property type="match status" value="1"/>
</dbReference>
<comment type="similarity">
    <text evidence="3">Belongs to the methyl-accepting chemotaxis (MCP) protein family.</text>
</comment>
<dbReference type="SMART" id="SM00304">
    <property type="entry name" value="HAMP"/>
    <property type="match status" value="4"/>
</dbReference>
<dbReference type="Gene3D" id="1.20.120.1530">
    <property type="match status" value="2"/>
</dbReference>
<feature type="region of interest" description="Disordered" evidence="6">
    <location>
        <begin position="648"/>
        <end position="671"/>
    </location>
</feature>
<reference evidence="11" key="1">
    <citation type="submission" date="2020-06" db="EMBL/GenBank/DDBJ databases">
        <title>Draft genomic sequecing of Geomonas sp. Red745.</title>
        <authorList>
            <person name="Itoh H."/>
            <person name="Xu Z.X."/>
            <person name="Ushijima N."/>
            <person name="Masuda Y."/>
            <person name="Shiratori Y."/>
            <person name="Senoo K."/>
        </authorList>
    </citation>
    <scope>NUCLEOTIDE SEQUENCE [LARGE SCALE GENOMIC DNA]</scope>
    <source>
        <strain evidence="11">Red745</strain>
    </source>
</reference>
<sequence>MFGNMKIATRVSLAFGVLLVLLAAVAATGFFGMRSINQEISHDLDSDGVIAQHAGRARANILGLRRYEKDIILNIGAPDKQKEYFEKWQQEEQHIQERLKTLEKVAVDAKDRDRVKALKAELDIYRAGFPKVYQATVEGKLKSPADANKAMGQYKEATHKMEAQAADFATDGYARLDAVKGVVDHTFKRASWFMAGLVALILCIAIGTAVYLSRKIAGILRSLIQEVERLTEAAVAGRLATRGAVDQIDPEFRGIIVGMNSTLDAIIGPLNMAAEYVDRISKGDIPQKITDSYQGDFNEMKTNLNSAIDNINALIEDADLLVAAALAGKLATRADTGRHQGDYRKIIAGVNATLDAVIGPLNVAAEYVDRIAKGDVPPKITDSYQGDFNEIKLNLNNAIDNINALVEDANQLVDAALAGRLATRADENRHQGDFRKIISGVNRTLDAVTGPLNVAAGYVDRIAKGDIPPKITEDYQGDFNEIKLNLNNAIDNINALIEDANLLAQAAQEGRLEARADAQRHQGDYRRIVSGVNQTLDAVIGPLNVAADYVARISKGDLPEPIREEYRGDFNAIKNNLNLLIESTNAIADAACLVAEGNLSVKLEARSSGDRLMQSLSAMVLKLGEVVNQVKLAADNVAAGSEQMSASAGAMSQGATEQAAAAEEASSSMEEMAANIRQSADNALQTEKIAVKSASDAQAGGKAVAQTVGAMKEIAGKISIIEEIARQTNLLALNAAIEAARAGEHGKGFAVVASEVRKLAERSQKAAAEISQLSSSSVEVAEKAGEMLCAMLPDIQRTAELVQEISAATREQDCGSDQINKAIQQLDQVIQQNASAAEQMSATAEELASQSEQLQATISFFNLNESAAPPVKRHAPPTTPRAAKPVPRSAAKLTKNHGARLELNDSDEAFEKF</sequence>
<dbReference type="PANTHER" id="PTHR43531:SF11">
    <property type="entry name" value="METHYL-ACCEPTING CHEMOTAXIS PROTEIN 3"/>
    <property type="match status" value="1"/>
</dbReference>
<keyword evidence="7" id="KW-0812">Transmembrane</keyword>
<dbReference type="InterPro" id="IPR004089">
    <property type="entry name" value="MCPsignal_dom"/>
</dbReference>
<dbReference type="RefSeq" id="WP_183359926.1">
    <property type="nucleotide sequence ID" value="NZ_BLXZ01000002.1"/>
</dbReference>
<keyword evidence="7" id="KW-0472">Membrane</keyword>
<dbReference type="PANTHER" id="PTHR43531">
    <property type="entry name" value="PROTEIN ICFG"/>
    <property type="match status" value="1"/>
</dbReference>
<dbReference type="Proteomes" id="UP000587586">
    <property type="component" value="Unassembled WGS sequence"/>
</dbReference>
<dbReference type="InterPro" id="IPR003660">
    <property type="entry name" value="HAMP_dom"/>
</dbReference>
<dbReference type="GO" id="GO:0006935">
    <property type="term" value="P:chemotaxis"/>
    <property type="evidence" value="ECO:0007669"/>
    <property type="project" value="UniProtKB-KW"/>
</dbReference>
<dbReference type="PROSITE" id="PS50111">
    <property type="entry name" value="CHEMOTAXIS_TRANSDUC_2"/>
    <property type="match status" value="1"/>
</dbReference>
<keyword evidence="11" id="KW-1185">Reference proteome</keyword>
<feature type="domain" description="HAMP" evidence="9">
    <location>
        <begin position="446"/>
        <end position="498"/>
    </location>
</feature>
<dbReference type="Pfam" id="PF18947">
    <property type="entry name" value="HAMP_2"/>
    <property type="match status" value="4"/>
</dbReference>
<proteinExistence type="inferred from homology"/>
<evidence type="ECO:0000259" key="8">
    <source>
        <dbReference type="PROSITE" id="PS50111"/>
    </source>
</evidence>
<feature type="coiled-coil region" evidence="5">
    <location>
        <begin position="819"/>
        <end position="857"/>
    </location>
</feature>
<feature type="domain" description="HAMP" evidence="9">
    <location>
        <begin position="537"/>
        <end position="589"/>
    </location>
</feature>
<keyword evidence="5" id="KW-0175">Coiled coil</keyword>
<organism evidence="10 11">
    <name type="scientific">Geomonas limicola</name>
    <dbReference type="NCBI Taxonomy" id="2740186"/>
    <lineage>
        <taxon>Bacteria</taxon>
        <taxon>Pseudomonadati</taxon>
        <taxon>Thermodesulfobacteriota</taxon>
        <taxon>Desulfuromonadia</taxon>
        <taxon>Geobacterales</taxon>
        <taxon>Geobacteraceae</taxon>
        <taxon>Geomonas</taxon>
    </lineage>
</organism>
<name>A0A6V8N4K5_9BACT</name>
<evidence type="ECO:0000256" key="1">
    <source>
        <dbReference type="ARBA" id="ARBA00004370"/>
    </source>
</evidence>
<accession>A0A6V8N4K5</accession>
<comment type="caution">
    <text evidence="10">The sequence shown here is derived from an EMBL/GenBank/DDBJ whole genome shotgun (WGS) entry which is preliminary data.</text>
</comment>
<evidence type="ECO:0000256" key="4">
    <source>
        <dbReference type="PROSITE-ProRule" id="PRU00284"/>
    </source>
</evidence>
<dbReference type="GO" id="GO:0016020">
    <property type="term" value="C:membrane"/>
    <property type="evidence" value="ECO:0007669"/>
    <property type="project" value="UniProtKB-SubCell"/>
</dbReference>
<dbReference type="EMBL" id="BLXZ01000002">
    <property type="protein sequence ID" value="GFO67371.1"/>
    <property type="molecule type" value="Genomic_DNA"/>
</dbReference>
<evidence type="ECO:0000256" key="6">
    <source>
        <dbReference type="SAM" id="MobiDB-lite"/>
    </source>
</evidence>
<evidence type="ECO:0000256" key="7">
    <source>
        <dbReference type="SAM" id="Phobius"/>
    </source>
</evidence>
<gene>
    <name evidence="10" type="primary">mcp34H-7</name>
    <name evidence="10" type="ORF">GMLC_09500</name>
</gene>
<dbReference type="InterPro" id="IPR024478">
    <property type="entry name" value="HlyB_4HB_MCP"/>
</dbReference>
<dbReference type="Pfam" id="PF12729">
    <property type="entry name" value="4HB_MCP_1"/>
    <property type="match status" value="1"/>
</dbReference>
<evidence type="ECO:0000313" key="10">
    <source>
        <dbReference type="EMBL" id="GFO67371.1"/>
    </source>
</evidence>
<feature type="domain" description="Methyl-accepting transducer" evidence="8">
    <location>
        <begin position="633"/>
        <end position="848"/>
    </location>
</feature>
<evidence type="ECO:0000259" key="9">
    <source>
        <dbReference type="PROSITE" id="PS50885"/>
    </source>
</evidence>
<dbReference type="Gene3D" id="1.10.287.950">
    <property type="entry name" value="Methyl-accepting chemotaxis protein"/>
    <property type="match status" value="1"/>
</dbReference>
<evidence type="ECO:0000256" key="5">
    <source>
        <dbReference type="SAM" id="Coils"/>
    </source>
</evidence>
<feature type="domain" description="HAMP" evidence="9">
    <location>
        <begin position="264"/>
        <end position="316"/>
    </location>
</feature>
<feature type="compositionally biased region" description="Basic and acidic residues" evidence="6">
    <location>
        <begin position="899"/>
        <end position="913"/>
    </location>
</feature>
<comment type="subcellular location">
    <subcellularLocation>
        <location evidence="1">Membrane</location>
    </subcellularLocation>
</comment>
<dbReference type="InterPro" id="IPR051310">
    <property type="entry name" value="MCP_chemotaxis"/>
</dbReference>
<protein>
    <submittedName>
        <fullName evidence="10">Methyl-accepting chemotaxis protein</fullName>
    </submittedName>
</protein>
<keyword evidence="4" id="KW-0807">Transducer</keyword>
<dbReference type="GO" id="GO:0007165">
    <property type="term" value="P:signal transduction"/>
    <property type="evidence" value="ECO:0007669"/>
    <property type="project" value="UniProtKB-KW"/>
</dbReference>
<dbReference type="SMART" id="SM00283">
    <property type="entry name" value="MA"/>
    <property type="match status" value="1"/>
</dbReference>
<dbReference type="AlphaFoldDB" id="A0A6V8N4K5"/>
<evidence type="ECO:0000256" key="2">
    <source>
        <dbReference type="ARBA" id="ARBA00022500"/>
    </source>
</evidence>
<evidence type="ECO:0000313" key="11">
    <source>
        <dbReference type="Proteomes" id="UP000587586"/>
    </source>
</evidence>
<keyword evidence="7" id="KW-1133">Transmembrane helix</keyword>
<dbReference type="PROSITE" id="PS50885">
    <property type="entry name" value="HAMP"/>
    <property type="match status" value="4"/>
</dbReference>
<feature type="transmembrane region" description="Helical" evidence="7">
    <location>
        <begin position="192"/>
        <end position="212"/>
    </location>
</feature>
<feature type="domain" description="HAMP" evidence="9">
    <location>
        <begin position="355"/>
        <end position="407"/>
    </location>
</feature>
<keyword evidence="2" id="KW-0145">Chemotaxis</keyword>
<dbReference type="FunFam" id="1.10.287.950:FF:000001">
    <property type="entry name" value="Methyl-accepting chemotaxis sensory transducer"/>
    <property type="match status" value="1"/>
</dbReference>
<feature type="coiled-coil region" evidence="5">
    <location>
        <begin position="388"/>
        <end position="415"/>
    </location>
</feature>
<feature type="region of interest" description="Disordered" evidence="6">
    <location>
        <begin position="867"/>
        <end position="913"/>
    </location>
</feature>